<proteinExistence type="predicted"/>
<name>A0A840S6G6_9BURK</name>
<dbReference type="EMBL" id="JACHHO010000003">
    <property type="protein sequence ID" value="MBB5205108.1"/>
    <property type="molecule type" value="Genomic_DNA"/>
</dbReference>
<evidence type="ECO:0000313" key="1">
    <source>
        <dbReference type="EMBL" id="MBB5205108.1"/>
    </source>
</evidence>
<sequence length="354" mass="38641">MHKPHALRRFTPATTEAQTDLAFDVPLATAPALVAPQLQDADPVGLQLGRDHARFHVALPSGHLHPASPLFQGFHAALQAGASARQREVAAGTRAWLALRLQAWAAGLPYEDQLLTPHYLRQLRRSHCPVTRAALHDEIGHPQQRVWARLRQDLGFAAGHLVQLSLTAERALQGRDAASLQAVADRLQRDGGTEAGLDAAAWGRLAALVRLVTPEAQPLEAMPVLPCNRLRLLNPAQALQAWVARQLPLPGWAARGTALHDALPGIPARQAARALWAALAPFALTLNQLQGQELHWALEDLWLDTRVQRRWMHLVALVPTQAIEALMLRLPAPAGCHLEHHAEAGATEGWTELH</sequence>
<dbReference type="RefSeq" id="WP_138854877.1">
    <property type="nucleotide sequence ID" value="NZ_CP040709.1"/>
</dbReference>
<dbReference type="Proteomes" id="UP000554837">
    <property type="component" value="Unassembled WGS sequence"/>
</dbReference>
<evidence type="ECO:0000313" key="2">
    <source>
        <dbReference type="Proteomes" id="UP000554837"/>
    </source>
</evidence>
<protein>
    <submittedName>
        <fullName evidence="1">Uncharacterized protein</fullName>
    </submittedName>
</protein>
<dbReference type="OrthoDB" id="9129493at2"/>
<keyword evidence="2" id="KW-1185">Reference proteome</keyword>
<gene>
    <name evidence="1" type="ORF">HNQ51_002427</name>
</gene>
<dbReference type="AlphaFoldDB" id="A0A840S6G6"/>
<comment type="caution">
    <text evidence="1">The sequence shown here is derived from an EMBL/GenBank/DDBJ whole genome shotgun (WGS) entry which is preliminary data.</text>
</comment>
<organism evidence="1 2">
    <name type="scientific">Inhella inkyongensis</name>
    <dbReference type="NCBI Taxonomy" id="392593"/>
    <lineage>
        <taxon>Bacteria</taxon>
        <taxon>Pseudomonadati</taxon>
        <taxon>Pseudomonadota</taxon>
        <taxon>Betaproteobacteria</taxon>
        <taxon>Burkholderiales</taxon>
        <taxon>Sphaerotilaceae</taxon>
        <taxon>Inhella</taxon>
    </lineage>
</organism>
<reference evidence="1 2" key="1">
    <citation type="submission" date="2020-08" db="EMBL/GenBank/DDBJ databases">
        <title>Genomic Encyclopedia of Type Strains, Phase IV (KMG-IV): sequencing the most valuable type-strain genomes for metagenomic binning, comparative biology and taxonomic classification.</title>
        <authorList>
            <person name="Goeker M."/>
        </authorList>
    </citation>
    <scope>NUCLEOTIDE SEQUENCE [LARGE SCALE GENOMIC DNA]</scope>
    <source>
        <strain evidence="1 2">DSM 23958</strain>
    </source>
</reference>
<accession>A0A840S6G6</accession>